<dbReference type="GeneID" id="17300512"/>
<dbReference type="AlphaFoldDB" id="L1J5E8"/>
<organism evidence="2">
    <name type="scientific">Guillardia theta (strain CCMP2712)</name>
    <name type="common">Cryptophyte</name>
    <dbReference type="NCBI Taxonomy" id="905079"/>
    <lineage>
        <taxon>Eukaryota</taxon>
        <taxon>Cryptophyceae</taxon>
        <taxon>Pyrenomonadales</taxon>
        <taxon>Geminigeraceae</taxon>
        <taxon>Guillardia</taxon>
    </lineage>
</organism>
<dbReference type="EMBL" id="JH993008">
    <property type="protein sequence ID" value="EKX43741.1"/>
    <property type="molecule type" value="Genomic_DNA"/>
</dbReference>
<dbReference type="RefSeq" id="XP_005830721.1">
    <property type="nucleotide sequence ID" value="XM_005830664.1"/>
</dbReference>
<feature type="region of interest" description="Disordered" evidence="1">
    <location>
        <begin position="222"/>
        <end position="266"/>
    </location>
</feature>
<evidence type="ECO:0000313" key="3">
    <source>
        <dbReference type="EnsemblProtists" id="EKX43741"/>
    </source>
</evidence>
<reference evidence="3" key="3">
    <citation type="submission" date="2015-06" db="UniProtKB">
        <authorList>
            <consortium name="EnsemblProtists"/>
        </authorList>
    </citation>
    <scope>IDENTIFICATION</scope>
</reference>
<reference evidence="4" key="2">
    <citation type="submission" date="2012-11" db="EMBL/GenBank/DDBJ databases">
        <authorList>
            <person name="Kuo A."/>
            <person name="Curtis B.A."/>
            <person name="Tanifuji G."/>
            <person name="Burki F."/>
            <person name="Gruber A."/>
            <person name="Irimia M."/>
            <person name="Maruyama S."/>
            <person name="Arias M.C."/>
            <person name="Ball S.G."/>
            <person name="Gile G.H."/>
            <person name="Hirakawa Y."/>
            <person name="Hopkins J.F."/>
            <person name="Rensing S.A."/>
            <person name="Schmutz J."/>
            <person name="Symeonidi A."/>
            <person name="Elias M."/>
            <person name="Eveleigh R.J."/>
            <person name="Herman E.K."/>
            <person name="Klute M.J."/>
            <person name="Nakayama T."/>
            <person name="Obornik M."/>
            <person name="Reyes-Prieto A."/>
            <person name="Armbrust E.V."/>
            <person name="Aves S.J."/>
            <person name="Beiko R.G."/>
            <person name="Coutinho P."/>
            <person name="Dacks J.B."/>
            <person name="Durnford D.G."/>
            <person name="Fast N.M."/>
            <person name="Green B.R."/>
            <person name="Grisdale C."/>
            <person name="Hempe F."/>
            <person name="Henrissat B."/>
            <person name="Hoppner M.P."/>
            <person name="Ishida K.-I."/>
            <person name="Kim E."/>
            <person name="Koreny L."/>
            <person name="Kroth P.G."/>
            <person name="Liu Y."/>
            <person name="Malik S.-B."/>
            <person name="Maier U.G."/>
            <person name="McRose D."/>
            <person name="Mock T."/>
            <person name="Neilson J.A."/>
            <person name="Onodera N.T."/>
            <person name="Poole A.M."/>
            <person name="Pritham E.J."/>
            <person name="Richards T.A."/>
            <person name="Rocap G."/>
            <person name="Roy S.W."/>
            <person name="Sarai C."/>
            <person name="Schaack S."/>
            <person name="Shirato S."/>
            <person name="Slamovits C.H."/>
            <person name="Spencer D.F."/>
            <person name="Suzuki S."/>
            <person name="Worden A.Z."/>
            <person name="Zauner S."/>
            <person name="Barry K."/>
            <person name="Bell C."/>
            <person name="Bharti A.K."/>
            <person name="Crow J.A."/>
            <person name="Grimwood J."/>
            <person name="Kramer R."/>
            <person name="Lindquist E."/>
            <person name="Lucas S."/>
            <person name="Salamov A."/>
            <person name="McFadden G.I."/>
            <person name="Lane C.E."/>
            <person name="Keeling P.J."/>
            <person name="Gray M.W."/>
            <person name="Grigoriev I.V."/>
            <person name="Archibald J.M."/>
        </authorList>
    </citation>
    <scope>NUCLEOTIDE SEQUENCE</scope>
    <source>
        <strain evidence="4">CCMP2712</strain>
    </source>
</reference>
<feature type="region of interest" description="Disordered" evidence="1">
    <location>
        <begin position="136"/>
        <end position="165"/>
    </location>
</feature>
<feature type="compositionally biased region" description="Basic and acidic residues" evidence="1">
    <location>
        <begin position="142"/>
        <end position="159"/>
    </location>
</feature>
<proteinExistence type="predicted"/>
<dbReference type="PaxDb" id="55529-EKX43741"/>
<accession>L1J5E8</accession>
<keyword evidence="4" id="KW-1185">Reference proteome</keyword>
<name>L1J5E8_GUITC</name>
<evidence type="ECO:0000313" key="4">
    <source>
        <dbReference type="Proteomes" id="UP000011087"/>
    </source>
</evidence>
<reference evidence="2 4" key="1">
    <citation type="journal article" date="2012" name="Nature">
        <title>Algal genomes reveal evolutionary mosaicism and the fate of nucleomorphs.</title>
        <authorList>
            <consortium name="DOE Joint Genome Institute"/>
            <person name="Curtis B.A."/>
            <person name="Tanifuji G."/>
            <person name="Burki F."/>
            <person name="Gruber A."/>
            <person name="Irimia M."/>
            <person name="Maruyama S."/>
            <person name="Arias M.C."/>
            <person name="Ball S.G."/>
            <person name="Gile G.H."/>
            <person name="Hirakawa Y."/>
            <person name="Hopkins J.F."/>
            <person name="Kuo A."/>
            <person name="Rensing S.A."/>
            <person name="Schmutz J."/>
            <person name="Symeonidi A."/>
            <person name="Elias M."/>
            <person name="Eveleigh R.J."/>
            <person name="Herman E.K."/>
            <person name="Klute M.J."/>
            <person name="Nakayama T."/>
            <person name="Obornik M."/>
            <person name="Reyes-Prieto A."/>
            <person name="Armbrust E.V."/>
            <person name="Aves S.J."/>
            <person name="Beiko R.G."/>
            <person name="Coutinho P."/>
            <person name="Dacks J.B."/>
            <person name="Durnford D.G."/>
            <person name="Fast N.M."/>
            <person name="Green B.R."/>
            <person name="Grisdale C.J."/>
            <person name="Hempel F."/>
            <person name="Henrissat B."/>
            <person name="Hoppner M.P."/>
            <person name="Ishida K."/>
            <person name="Kim E."/>
            <person name="Koreny L."/>
            <person name="Kroth P.G."/>
            <person name="Liu Y."/>
            <person name="Malik S.B."/>
            <person name="Maier U.G."/>
            <person name="McRose D."/>
            <person name="Mock T."/>
            <person name="Neilson J.A."/>
            <person name="Onodera N.T."/>
            <person name="Poole A.M."/>
            <person name="Pritham E.J."/>
            <person name="Richards T.A."/>
            <person name="Rocap G."/>
            <person name="Roy S.W."/>
            <person name="Sarai C."/>
            <person name="Schaack S."/>
            <person name="Shirato S."/>
            <person name="Slamovits C.H."/>
            <person name="Spencer D.F."/>
            <person name="Suzuki S."/>
            <person name="Worden A.Z."/>
            <person name="Zauner S."/>
            <person name="Barry K."/>
            <person name="Bell C."/>
            <person name="Bharti A.K."/>
            <person name="Crow J.A."/>
            <person name="Grimwood J."/>
            <person name="Kramer R."/>
            <person name="Lindquist E."/>
            <person name="Lucas S."/>
            <person name="Salamov A."/>
            <person name="McFadden G.I."/>
            <person name="Lane C.E."/>
            <person name="Keeling P.J."/>
            <person name="Gray M.W."/>
            <person name="Grigoriev I.V."/>
            <person name="Archibald J.M."/>
        </authorList>
    </citation>
    <scope>NUCLEOTIDE SEQUENCE</scope>
    <source>
        <strain evidence="2 4">CCMP2712</strain>
    </source>
</reference>
<gene>
    <name evidence="2" type="ORF">GUITHDRAFT_110196</name>
</gene>
<dbReference type="HOGENOM" id="CLU_830152_0_0_1"/>
<dbReference type="KEGG" id="gtt:GUITHDRAFT_110196"/>
<sequence>MAGRPRANSKAAAGVLLDIDNLLSPKSSASDWSTGPLSVDILLNDRNGLLKPNGRNKTAKKPRKDQFLVNDRRAATALDKDMTEVTLKSDSSSKFESDCIRSGLLRTQRKLLPARIKKGLSPDHVVEYRFPARPFLGGRTQDATKDDAQEKEQKHENTGNRKRFPIPGIHTQQVKLNTNNMAKHSPAEYFLAKYLCRPRSAPIIRIPTVHFQSENVKVYHGERHQTGPAEPSKELSVSSMRLSSEHSDDIECDDTPSPSERADSLEPLASDLPDFIIVDRGEDDIDELPPATRTGSAPSCLRSFQLDSVDKQAEAARKLVVRGKVLTASKESTEG</sequence>
<dbReference type="Proteomes" id="UP000011087">
    <property type="component" value="Unassembled WGS sequence"/>
</dbReference>
<dbReference type="EnsemblProtists" id="EKX43741">
    <property type="protein sequence ID" value="EKX43741"/>
    <property type="gene ID" value="GUITHDRAFT_110196"/>
</dbReference>
<protein>
    <submittedName>
        <fullName evidence="2 3">Uncharacterized protein</fullName>
    </submittedName>
</protein>
<evidence type="ECO:0000256" key="1">
    <source>
        <dbReference type="SAM" id="MobiDB-lite"/>
    </source>
</evidence>
<evidence type="ECO:0000313" key="2">
    <source>
        <dbReference type="EMBL" id="EKX43741.1"/>
    </source>
</evidence>